<sequence>MWNWLITNKEWVFSGIGVAVLTVLFSLFKSKRDKRINQKQIAGDGSINIQIGENVKISKSGDDIQC</sequence>
<dbReference type="RefSeq" id="WP_012995842.1">
    <property type="nucleotide sequence ID" value="NC_013921.1"/>
</dbReference>
<reference evidence="2" key="1">
    <citation type="submission" date="2010-02" db="EMBL/GenBank/DDBJ databases">
        <title>Complete sequence of Thermoanaerobacter italicus Ab9.</title>
        <authorList>
            <consortium name="US DOE Joint Genome Institute"/>
            <person name="Lucas S."/>
            <person name="Copeland A."/>
            <person name="Lapidus A."/>
            <person name="Cheng J.-F."/>
            <person name="Bruce D."/>
            <person name="Goodwin L."/>
            <person name="Pitluck S."/>
            <person name="Chertkov O."/>
            <person name="Detter J.C."/>
            <person name="Han C."/>
            <person name="Tapia R."/>
            <person name="Land M."/>
            <person name="Hauser L."/>
            <person name="Kyrpides N."/>
            <person name="Mikhailova N."/>
            <person name="Hemme C.L."/>
            <person name="Woyke T."/>
        </authorList>
    </citation>
    <scope>NUCLEOTIDE SEQUENCE [LARGE SCALE GENOMIC DNA]</scope>
    <source>
        <strain evidence="2">Ab9</strain>
    </source>
</reference>
<dbReference type="OrthoDB" id="2113039at2"/>
<keyword evidence="1" id="KW-0812">Transmembrane</keyword>
<evidence type="ECO:0000256" key="1">
    <source>
        <dbReference type="SAM" id="Phobius"/>
    </source>
</evidence>
<dbReference type="KEGG" id="tit:Thit_1893"/>
<evidence type="ECO:0000313" key="3">
    <source>
        <dbReference type="Proteomes" id="UP000001552"/>
    </source>
</evidence>
<accession>D3T4I0</accession>
<protein>
    <submittedName>
        <fullName evidence="2">Uncharacterized protein</fullName>
    </submittedName>
</protein>
<keyword evidence="1" id="KW-0472">Membrane</keyword>
<gene>
    <name evidence="2" type="ordered locus">Thit_1893</name>
</gene>
<dbReference type="HOGENOM" id="CLU_2829868_0_0_9"/>
<proteinExistence type="predicted"/>
<dbReference type="EMBL" id="CP001936">
    <property type="protein sequence ID" value="ADD03132.1"/>
    <property type="molecule type" value="Genomic_DNA"/>
</dbReference>
<evidence type="ECO:0000313" key="2">
    <source>
        <dbReference type="EMBL" id="ADD03132.1"/>
    </source>
</evidence>
<keyword evidence="3" id="KW-1185">Reference proteome</keyword>
<organism evidence="2 3">
    <name type="scientific">Thermoanaerobacter italicus (strain DSM 9252 / Ab9)</name>
    <dbReference type="NCBI Taxonomy" id="580331"/>
    <lineage>
        <taxon>Bacteria</taxon>
        <taxon>Bacillati</taxon>
        <taxon>Bacillota</taxon>
        <taxon>Clostridia</taxon>
        <taxon>Thermoanaerobacterales</taxon>
        <taxon>Thermoanaerobacteraceae</taxon>
        <taxon>Thermoanaerobacter</taxon>
    </lineage>
</organism>
<name>D3T4I0_THEIA</name>
<dbReference type="Proteomes" id="UP000001552">
    <property type="component" value="Chromosome"/>
</dbReference>
<dbReference type="AlphaFoldDB" id="D3T4I0"/>
<keyword evidence="1" id="KW-1133">Transmembrane helix</keyword>
<feature type="transmembrane region" description="Helical" evidence="1">
    <location>
        <begin position="12"/>
        <end position="28"/>
    </location>
</feature>